<organism evidence="3 4">
    <name type="scientific">Streptomyces mirabilis</name>
    <dbReference type="NCBI Taxonomy" id="68239"/>
    <lineage>
        <taxon>Bacteria</taxon>
        <taxon>Bacillati</taxon>
        <taxon>Actinomycetota</taxon>
        <taxon>Actinomycetes</taxon>
        <taxon>Kitasatosporales</taxon>
        <taxon>Streptomycetaceae</taxon>
        <taxon>Streptomyces</taxon>
    </lineage>
</organism>
<reference evidence="3 4" key="1">
    <citation type="submission" date="2023-02" db="EMBL/GenBank/DDBJ databases">
        <authorList>
            <person name="Maleckis M."/>
        </authorList>
    </citation>
    <scope>NUCLEOTIDE SEQUENCE [LARGE SCALE GENOMIC DNA]</scope>
    <source>
        <strain evidence="3 4">P8-A2</strain>
    </source>
</reference>
<comment type="caution">
    <text evidence="3">The sequence shown here is derived from an EMBL/GenBank/DDBJ whole genome shotgun (WGS) entry which is preliminary data.</text>
</comment>
<keyword evidence="1" id="KW-0812">Transmembrane</keyword>
<evidence type="ECO:0000313" key="4">
    <source>
        <dbReference type="Proteomes" id="UP001257627"/>
    </source>
</evidence>
<feature type="transmembrane region" description="Helical" evidence="1">
    <location>
        <begin position="44"/>
        <end position="65"/>
    </location>
</feature>
<gene>
    <name evidence="3" type="ORF">PU648_54080</name>
</gene>
<accession>A0ABU3V5J2</accession>
<dbReference type="RefSeq" id="WP_316738320.1">
    <property type="nucleotide sequence ID" value="NZ_JARAKF010000002.1"/>
</dbReference>
<feature type="domain" description="H repeat-associated protein N-terminal" evidence="2">
    <location>
        <begin position="26"/>
        <end position="81"/>
    </location>
</feature>
<evidence type="ECO:0000256" key="1">
    <source>
        <dbReference type="SAM" id="Phobius"/>
    </source>
</evidence>
<dbReference type="EMBL" id="JARAKF010000002">
    <property type="protein sequence ID" value="MDU9001049.1"/>
    <property type="molecule type" value="Genomic_DNA"/>
</dbReference>
<dbReference type="InterPro" id="IPR032806">
    <property type="entry name" value="YbfD_N"/>
</dbReference>
<sequence length="84" mass="8963">MCRQSATVCLIKTPALEDTAGLSLVERLRLLPDARRRRGARHPFVAVLLVAASAVVAGARSYTAIGQWSANAPQHALARLSARS</sequence>
<evidence type="ECO:0000313" key="3">
    <source>
        <dbReference type="EMBL" id="MDU9001049.1"/>
    </source>
</evidence>
<dbReference type="Proteomes" id="UP001257627">
    <property type="component" value="Unassembled WGS sequence"/>
</dbReference>
<keyword evidence="1" id="KW-1133">Transmembrane helix</keyword>
<keyword evidence="4" id="KW-1185">Reference proteome</keyword>
<dbReference type="Pfam" id="PF13808">
    <property type="entry name" value="DDE_Tnp_1_assoc"/>
    <property type="match status" value="1"/>
</dbReference>
<evidence type="ECO:0000259" key="2">
    <source>
        <dbReference type="Pfam" id="PF13808"/>
    </source>
</evidence>
<protein>
    <submittedName>
        <fullName evidence="3">Transposase family protein</fullName>
    </submittedName>
</protein>
<keyword evidence="1" id="KW-0472">Membrane</keyword>
<name>A0ABU3V5J2_9ACTN</name>
<proteinExistence type="predicted"/>